<dbReference type="Gene3D" id="3.90.20.20">
    <property type="match status" value="1"/>
</dbReference>
<dbReference type="GO" id="GO:0000774">
    <property type="term" value="F:adenyl-nucleotide exchange factor activity"/>
    <property type="evidence" value="ECO:0007669"/>
    <property type="project" value="InterPro"/>
</dbReference>
<evidence type="ECO:0000256" key="1">
    <source>
        <dbReference type="ARBA" id="ARBA00004496"/>
    </source>
</evidence>
<evidence type="ECO:0000313" key="8">
    <source>
        <dbReference type="EMBL" id="SFV60491.1"/>
    </source>
</evidence>
<gene>
    <name evidence="8" type="ORF">MNB_SUP05-5-256</name>
</gene>
<comment type="subunit">
    <text evidence="3">Homodimer.</text>
</comment>
<dbReference type="FunFam" id="2.30.22.10:FF:000001">
    <property type="entry name" value="Protein GrpE"/>
    <property type="match status" value="1"/>
</dbReference>
<dbReference type="PROSITE" id="PS01071">
    <property type="entry name" value="GRPE"/>
    <property type="match status" value="1"/>
</dbReference>
<dbReference type="SUPFAM" id="SSF51064">
    <property type="entry name" value="Head domain of nucleotide exchange factor GrpE"/>
    <property type="match status" value="1"/>
</dbReference>
<dbReference type="InterPro" id="IPR000740">
    <property type="entry name" value="GrpE"/>
</dbReference>
<dbReference type="PANTHER" id="PTHR21237">
    <property type="entry name" value="GRPE PROTEIN"/>
    <property type="match status" value="1"/>
</dbReference>
<evidence type="ECO:0000256" key="3">
    <source>
        <dbReference type="ARBA" id="ARBA00011738"/>
    </source>
</evidence>
<dbReference type="GO" id="GO:0005737">
    <property type="term" value="C:cytoplasm"/>
    <property type="evidence" value="ECO:0007669"/>
    <property type="project" value="UniProtKB-SubCell"/>
</dbReference>
<dbReference type="AlphaFoldDB" id="A0A1W1C448"/>
<dbReference type="GO" id="GO:0042803">
    <property type="term" value="F:protein homodimerization activity"/>
    <property type="evidence" value="ECO:0007669"/>
    <property type="project" value="InterPro"/>
</dbReference>
<dbReference type="Pfam" id="PF01025">
    <property type="entry name" value="GrpE"/>
    <property type="match status" value="1"/>
</dbReference>
<feature type="compositionally biased region" description="Basic residues" evidence="7">
    <location>
        <begin position="1"/>
        <end position="11"/>
    </location>
</feature>
<keyword evidence="5 8" id="KW-0346">Stress response</keyword>
<comment type="subcellular location">
    <subcellularLocation>
        <location evidence="1">Cytoplasm</location>
    </subcellularLocation>
</comment>
<feature type="region of interest" description="Disordered" evidence="7">
    <location>
        <begin position="1"/>
        <end position="20"/>
    </location>
</feature>
<accession>A0A1W1C448</accession>
<proteinExistence type="inferred from homology"/>
<dbReference type="GO" id="GO:0051087">
    <property type="term" value="F:protein-folding chaperone binding"/>
    <property type="evidence" value="ECO:0007669"/>
    <property type="project" value="InterPro"/>
</dbReference>
<dbReference type="PANTHER" id="PTHR21237:SF23">
    <property type="entry name" value="GRPE PROTEIN HOMOLOG, MITOCHONDRIAL"/>
    <property type="match status" value="1"/>
</dbReference>
<dbReference type="InterPro" id="IPR009012">
    <property type="entry name" value="GrpE_head"/>
</dbReference>
<evidence type="ECO:0000256" key="2">
    <source>
        <dbReference type="ARBA" id="ARBA00009054"/>
    </source>
</evidence>
<dbReference type="Gene3D" id="2.30.22.10">
    <property type="entry name" value="Head domain of nucleotide exchange factor GrpE"/>
    <property type="match status" value="1"/>
</dbReference>
<dbReference type="HAMAP" id="MF_01151">
    <property type="entry name" value="GrpE"/>
    <property type="match status" value="1"/>
</dbReference>
<sequence length="175" mass="19981">MAKDKTKKVTKKKNDTVDKKKLDDCQKQLEEAQQSTKDNWDKVLRTQAEIENLKRRQTIELEKAHKYALDKFVKELLSVSDSMKIGLKTANETDVEIKTIIEGVVMTDKLLSDIFKKFGIAEINPVNEVFNPEMHEAVTIIPIPDKKSNDIVEVVQIGYTLNDRLVRPAMVVVAQ</sequence>
<dbReference type="EMBL" id="FPHJ01000030">
    <property type="protein sequence ID" value="SFV60491.1"/>
    <property type="molecule type" value="Genomic_DNA"/>
</dbReference>
<comment type="similarity">
    <text evidence="2">Belongs to the GrpE family.</text>
</comment>
<dbReference type="SUPFAM" id="SSF58014">
    <property type="entry name" value="Coiled-coil domain of nucleotide exchange factor GrpE"/>
    <property type="match status" value="1"/>
</dbReference>
<dbReference type="InterPro" id="IPR013805">
    <property type="entry name" value="GrpE_CC"/>
</dbReference>
<keyword evidence="6" id="KW-0143">Chaperone</keyword>
<dbReference type="GO" id="GO:0051082">
    <property type="term" value="F:unfolded protein binding"/>
    <property type="evidence" value="ECO:0007669"/>
    <property type="project" value="TreeGrafter"/>
</dbReference>
<dbReference type="GO" id="GO:0006457">
    <property type="term" value="P:protein folding"/>
    <property type="evidence" value="ECO:0007669"/>
    <property type="project" value="InterPro"/>
</dbReference>
<dbReference type="CDD" id="cd00446">
    <property type="entry name" value="GrpE"/>
    <property type="match status" value="1"/>
</dbReference>
<dbReference type="PRINTS" id="PR00773">
    <property type="entry name" value="GRPEPROTEIN"/>
</dbReference>
<keyword evidence="4" id="KW-0963">Cytoplasm</keyword>
<protein>
    <submittedName>
        <fullName evidence="8">Heat shock protein GrpE</fullName>
    </submittedName>
</protein>
<dbReference type="NCBIfam" id="NF010748">
    <property type="entry name" value="PRK14150.1"/>
    <property type="match status" value="1"/>
</dbReference>
<name>A0A1W1C448_9ZZZZ</name>
<evidence type="ECO:0000256" key="5">
    <source>
        <dbReference type="ARBA" id="ARBA00023016"/>
    </source>
</evidence>
<evidence type="ECO:0000256" key="4">
    <source>
        <dbReference type="ARBA" id="ARBA00022490"/>
    </source>
</evidence>
<evidence type="ECO:0000256" key="6">
    <source>
        <dbReference type="ARBA" id="ARBA00023186"/>
    </source>
</evidence>
<reference evidence="8" key="1">
    <citation type="submission" date="2016-10" db="EMBL/GenBank/DDBJ databases">
        <authorList>
            <person name="de Groot N.N."/>
        </authorList>
    </citation>
    <scope>NUCLEOTIDE SEQUENCE</scope>
</reference>
<organism evidence="8">
    <name type="scientific">hydrothermal vent metagenome</name>
    <dbReference type="NCBI Taxonomy" id="652676"/>
    <lineage>
        <taxon>unclassified sequences</taxon>
        <taxon>metagenomes</taxon>
        <taxon>ecological metagenomes</taxon>
    </lineage>
</organism>
<evidence type="ECO:0000256" key="7">
    <source>
        <dbReference type="SAM" id="MobiDB-lite"/>
    </source>
</evidence>